<feature type="compositionally biased region" description="Low complexity" evidence="1">
    <location>
        <begin position="591"/>
        <end position="600"/>
    </location>
</feature>
<feature type="region of interest" description="Disordered" evidence="1">
    <location>
        <begin position="572"/>
        <end position="628"/>
    </location>
</feature>
<dbReference type="GO" id="GO:0045944">
    <property type="term" value="P:positive regulation of transcription by RNA polymerase II"/>
    <property type="evidence" value="ECO:0007669"/>
    <property type="project" value="TreeGrafter"/>
</dbReference>
<feature type="region of interest" description="Disordered" evidence="1">
    <location>
        <begin position="271"/>
        <end position="317"/>
    </location>
</feature>
<gene>
    <name evidence="3" type="ORF">INT45_001626</name>
</gene>
<dbReference type="PROSITE" id="PS00036">
    <property type="entry name" value="BZIP_BASIC"/>
    <property type="match status" value="1"/>
</dbReference>
<dbReference type="OrthoDB" id="2593073at2759"/>
<dbReference type="Pfam" id="PF11905">
    <property type="entry name" value="DUF3425"/>
    <property type="match status" value="1"/>
</dbReference>
<feature type="region of interest" description="Disordered" evidence="1">
    <location>
        <begin position="103"/>
        <end position="172"/>
    </location>
</feature>
<reference evidence="3 4" key="1">
    <citation type="submission" date="2020-12" db="EMBL/GenBank/DDBJ databases">
        <title>Metabolic potential, ecology and presence of endohyphal bacteria is reflected in genomic diversity of Mucoromycotina.</title>
        <authorList>
            <person name="Muszewska A."/>
            <person name="Okrasinska A."/>
            <person name="Steczkiewicz K."/>
            <person name="Drgas O."/>
            <person name="Orlowska M."/>
            <person name="Perlinska-Lenart U."/>
            <person name="Aleksandrzak-Piekarczyk T."/>
            <person name="Szatraj K."/>
            <person name="Zielenkiewicz U."/>
            <person name="Pilsyk S."/>
            <person name="Malc E."/>
            <person name="Mieczkowski P."/>
            <person name="Kruszewska J.S."/>
            <person name="Biernat P."/>
            <person name="Pawlowska J."/>
        </authorList>
    </citation>
    <scope>NUCLEOTIDE SEQUENCE [LARGE SCALE GENOMIC DNA]</scope>
    <source>
        <strain evidence="3 4">CBS 142.35</strain>
    </source>
</reference>
<feature type="domain" description="BZIP" evidence="2">
    <location>
        <begin position="149"/>
        <end position="163"/>
    </location>
</feature>
<evidence type="ECO:0000259" key="2">
    <source>
        <dbReference type="PROSITE" id="PS00036"/>
    </source>
</evidence>
<keyword evidence="4" id="KW-1185">Reference proteome</keyword>
<proteinExistence type="predicted"/>
<protein>
    <recommendedName>
        <fullName evidence="2">BZIP domain-containing protein</fullName>
    </recommendedName>
</protein>
<feature type="compositionally biased region" description="Low complexity" evidence="1">
    <location>
        <begin position="350"/>
        <end position="367"/>
    </location>
</feature>
<accession>A0A8H7RZ87</accession>
<dbReference type="AlphaFoldDB" id="A0A8H7RZ87"/>
<organism evidence="3 4">
    <name type="scientific">Circinella minor</name>
    <dbReference type="NCBI Taxonomy" id="1195481"/>
    <lineage>
        <taxon>Eukaryota</taxon>
        <taxon>Fungi</taxon>
        <taxon>Fungi incertae sedis</taxon>
        <taxon>Mucoromycota</taxon>
        <taxon>Mucoromycotina</taxon>
        <taxon>Mucoromycetes</taxon>
        <taxon>Mucorales</taxon>
        <taxon>Lichtheimiaceae</taxon>
        <taxon>Circinella</taxon>
    </lineage>
</organism>
<name>A0A8H7RZ87_9FUNG</name>
<feature type="compositionally biased region" description="Low complexity" evidence="1">
    <location>
        <begin position="104"/>
        <end position="121"/>
    </location>
</feature>
<sequence length="645" mass="73650">MSNINQFYSQEQEQQQDLPWPLGTMQFDPQQLQQQQQQQQITTTTTTSSAFIQPISFISNQQHHSGGGGGFSSSISPQLNMNVPNIIPLNMLPSNQQSILTPEQQQQFLHQQQQQQQQQHHPPLDANGQPIKIRKKPGRKPNPASPALRKAQNRAAQRAFRERKERHLRDLENTIRSLRDQRNSTAKELATVKSKLDGCKAENWYLRGVVLTLQFVCLHHHIHIPTHSPYLTEEALADIAKTSPHAIEAYVNAYTQNNVDLKPTMATQFAHVSKNEEEEEEEEEENEDSYSVQQQQYQQEEEQQQHYNEEEEDDMMSEVKTELSMMPDLISIPQQLGEPIGATTTNTIDPSMLHHSHTLSSLSPSLTDVDDIMSKTTENDHDIKLEGEQEETGHEMNRNHHPLEENQEPSISSLGAIQKIRLQLRVQSALSNLGKSTTRLQPTLLQLAISHDPRIDLIPTPHMRDRMIIFRDLMDYDRCFSLLLNGAVYHGGDPTMSDSWELPAEFFSEFWFLAINYDLSKTNKWRSLKGLPELEMGPKEGQQQQLYQQINENLNPTLWGDELLDQFTEPMPTLQPLSLSKPPKSVPPQSPSSSHSTHSQISNNHDSPSHPMYENLRSPPELRDPVHAPSLDTMMNLMHNLSTDP</sequence>
<evidence type="ECO:0000313" key="3">
    <source>
        <dbReference type="EMBL" id="KAG2219881.1"/>
    </source>
</evidence>
<comment type="caution">
    <text evidence="3">The sequence shown here is derived from an EMBL/GenBank/DDBJ whole genome shotgun (WGS) entry which is preliminary data.</text>
</comment>
<dbReference type="GO" id="GO:0003713">
    <property type="term" value="F:transcription coactivator activity"/>
    <property type="evidence" value="ECO:0007669"/>
    <property type="project" value="TreeGrafter"/>
</dbReference>
<dbReference type="InterPro" id="IPR004827">
    <property type="entry name" value="bZIP"/>
</dbReference>
<feature type="compositionally biased region" description="Low complexity" evidence="1">
    <location>
        <begin position="572"/>
        <end position="583"/>
    </location>
</feature>
<feature type="compositionally biased region" description="Basic and acidic residues" evidence="1">
    <location>
        <begin position="159"/>
        <end position="172"/>
    </location>
</feature>
<feature type="compositionally biased region" description="Acidic residues" evidence="1">
    <location>
        <begin position="276"/>
        <end position="288"/>
    </location>
</feature>
<feature type="compositionally biased region" description="Basic and acidic residues" evidence="1">
    <location>
        <begin position="377"/>
        <end position="404"/>
    </location>
</feature>
<dbReference type="EMBL" id="JAEPRB010000160">
    <property type="protein sequence ID" value="KAG2219881.1"/>
    <property type="molecule type" value="Genomic_DNA"/>
</dbReference>
<evidence type="ECO:0000313" key="4">
    <source>
        <dbReference type="Proteomes" id="UP000646827"/>
    </source>
</evidence>
<dbReference type="GO" id="GO:0003700">
    <property type="term" value="F:DNA-binding transcription factor activity"/>
    <property type="evidence" value="ECO:0007669"/>
    <property type="project" value="InterPro"/>
</dbReference>
<dbReference type="InterPro" id="IPR046347">
    <property type="entry name" value="bZIP_sf"/>
</dbReference>
<dbReference type="InterPro" id="IPR021833">
    <property type="entry name" value="DUF3425"/>
</dbReference>
<dbReference type="GO" id="GO:0016592">
    <property type="term" value="C:mediator complex"/>
    <property type="evidence" value="ECO:0007669"/>
    <property type="project" value="TreeGrafter"/>
</dbReference>
<dbReference type="SMART" id="SM00338">
    <property type="entry name" value="BRLZ"/>
    <property type="match status" value="1"/>
</dbReference>
<evidence type="ECO:0000256" key="1">
    <source>
        <dbReference type="SAM" id="MobiDB-lite"/>
    </source>
</evidence>
<dbReference type="PANTHER" id="PTHR46007">
    <property type="entry name" value="MEDIATOR OF RNA POLYMERASE II TRANSCRIPTION SUBUNIT 12"/>
    <property type="match status" value="1"/>
</dbReference>
<dbReference type="Gene3D" id="1.20.5.170">
    <property type="match status" value="1"/>
</dbReference>
<dbReference type="PANTHER" id="PTHR46007:SF8">
    <property type="entry name" value="C2H2-TYPE DOMAIN-CONTAINING PROTEIN"/>
    <property type="match status" value="1"/>
</dbReference>
<dbReference type="CDD" id="cd14688">
    <property type="entry name" value="bZIP_YAP"/>
    <property type="match status" value="1"/>
</dbReference>
<dbReference type="SUPFAM" id="SSF57959">
    <property type="entry name" value="Leucine zipper domain"/>
    <property type="match status" value="1"/>
</dbReference>
<dbReference type="Proteomes" id="UP000646827">
    <property type="component" value="Unassembled WGS sequence"/>
</dbReference>
<dbReference type="InterPro" id="IPR051647">
    <property type="entry name" value="Mediator_comp_sub12"/>
</dbReference>
<feature type="region of interest" description="Disordered" evidence="1">
    <location>
        <begin position="340"/>
        <end position="407"/>
    </location>
</feature>